<evidence type="ECO:0000313" key="3">
    <source>
        <dbReference type="Proteomes" id="UP000605099"/>
    </source>
</evidence>
<dbReference type="Proteomes" id="UP000605099">
    <property type="component" value="Unassembled WGS sequence"/>
</dbReference>
<gene>
    <name evidence="2" type="ORF">GCM10011349_09150</name>
</gene>
<comment type="caution">
    <text evidence="2">The sequence shown here is derived from an EMBL/GenBank/DDBJ whole genome shotgun (WGS) entry which is preliminary data.</text>
</comment>
<dbReference type="EMBL" id="BMLK01000003">
    <property type="protein sequence ID" value="GGN44260.1"/>
    <property type="molecule type" value="Genomic_DNA"/>
</dbReference>
<evidence type="ECO:0000313" key="2">
    <source>
        <dbReference type="EMBL" id="GGN44260.1"/>
    </source>
</evidence>
<keyword evidence="1" id="KW-0812">Transmembrane</keyword>
<name>A0ABQ2JDD7_9SPHN</name>
<dbReference type="RefSeq" id="WP_188818529.1">
    <property type="nucleotide sequence ID" value="NZ_BMLK01000003.1"/>
</dbReference>
<evidence type="ECO:0008006" key="4">
    <source>
        <dbReference type="Google" id="ProtNLM"/>
    </source>
</evidence>
<keyword evidence="3" id="KW-1185">Reference proteome</keyword>
<sequence>MRFVIVVLAIHAIAMTVLMGVGVTAVLAAGLPGSRPILIAAGAGFLLAVPVTWVVARLILAKAAKS</sequence>
<evidence type="ECO:0000256" key="1">
    <source>
        <dbReference type="SAM" id="Phobius"/>
    </source>
</evidence>
<keyword evidence="1" id="KW-1133">Transmembrane helix</keyword>
<keyword evidence="1" id="KW-0472">Membrane</keyword>
<feature type="transmembrane region" description="Helical" evidence="1">
    <location>
        <begin position="38"/>
        <end position="60"/>
    </location>
</feature>
<protein>
    <recommendedName>
        <fullName evidence="4">CTP synthetase</fullName>
    </recommendedName>
</protein>
<accession>A0ABQ2JDD7</accession>
<proteinExistence type="predicted"/>
<reference evidence="3" key="1">
    <citation type="journal article" date="2019" name="Int. J. Syst. Evol. Microbiol.">
        <title>The Global Catalogue of Microorganisms (GCM) 10K type strain sequencing project: providing services to taxonomists for standard genome sequencing and annotation.</title>
        <authorList>
            <consortium name="The Broad Institute Genomics Platform"/>
            <consortium name="The Broad Institute Genome Sequencing Center for Infectious Disease"/>
            <person name="Wu L."/>
            <person name="Ma J."/>
        </authorList>
    </citation>
    <scope>NUCLEOTIDE SEQUENCE [LARGE SCALE GENOMIC DNA]</scope>
    <source>
        <strain evidence="3">CGMCC 1.6784</strain>
    </source>
</reference>
<organism evidence="2 3">
    <name type="scientific">Novosphingobium indicum</name>
    <dbReference type="NCBI Taxonomy" id="462949"/>
    <lineage>
        <taxon>Bacteria</taxon>
        <taxon>Pseudomonadati</taxon>
        <taxon>Pseudomonadota</taxon>
        <taxon>Alphaproteobacteria</taxon>
        <taxon>Sphingomonadales</taxon>
        <taxon>Sphingomonadaceae</taxon>
        <taxon>Novosphingobium</taxon>
    </lineage>
</organism>